<accession>A0A9D1DBM2</accession>
<dbReference type="Proteomes" id="UP000824179">
    <property type="component" value="Unassembled WGS sequence"/>
</dbReference>
<dbReference type="InterPro" id="IPR050833">
    <property type="entry name" value="Poly_Biosynth_Transport"/>
</dbReference>
<proteinExistence type="predicted"/>
<dbReference type="PANTHER" id="PTHR30250">
    <property type="entry name" value="PST FAMILY PREDICTED COLANIC ACID TRANSPORTER"/>
    <property type="match status" value="1"/>
</dbReference>
<feature type="transmembrane region" description="Helical" evidence="6">
    <location>
        <begin position="159"/>
        <end position="177"/>
    </location>
</feature>
<feature type="transmembrane region" description="Helical" evidence="6">
    <location>
        <begin position="40"/>
        <end position="62"/>
    </location>
</feature>
<evidence type="ECO:0000313" key="7">
    <source>
        <dbReference type="EMBL" id="HIR39933.1"/>
    </source>
</evidence>
<dbReference type="InterPro" id="IPR002797">
    <property type="entry name" value="Polysacc_synth"/>
</dbReference>
<keyword evidence="4 6" id="KW-1133">Transmembrane helix</keyword>
<feature type="transmembrane region" description="Helical" evidence="6">
    <location>
        <begin position="400"/>
        <end position="422"/>
    </location>
</feature>
<feature type="transmembrane region" description="Helical" evidence="6">
    <location>
        <begin position="462"/>
        <end position="484"/>
    </location>
</feature>
<protein>
    <submittedName>
        <fullName evidence="7">Oligosaccharide flippase family protein</fullName>
    </submittedName>
</protein>
<gene>
    <name evidence="7" type="ORF">IAB90_06080</name>
</gene>
<feature type="transmembrane region" description="Helical" evidence="6">
    <location>
        <begin position="224"/>
        <end position="248"/>
    </location>
</feature>
<feature type="transmembrane region" description="Helical" evidence="6">
    <location>
        <begin position="434"/>
        <end position="456"/>
    </location>
</feature>
<dbReference type="Pfam" id="PF01943">
    <property type="entry name" value="Polysacc_synt"/>
    <property type="match status" value="1"/>
</dbReference>
<dbReference type="AlphaFoldDB" id="A0A9D1DBM2"/>
<comment type="caution">
    <text evidence="7">The sequence shown here is derived from an EMBL/GenBank/DDBJ whole genome shotgun (WGS) entry which is preliminary data.</text>
</comment>
<dbReference type="GO" id="GO:0005886">
    <property type="term" value="C:plasma membrane"/>
    <property type="evidence" value="ECO:0007669"/>
    <property type="project" value="UniProtKB-SubCell"/>
</dbReference>
<evidence type="ECO:0000256" key="1">
    <source>
        <dbReference type="ARBA" id="ARBA00004651"/>
    </source>
</evidence>
<dbReference type="EMBL" id="DVHB01000105">
    <property type="protein sequence ID" value="HIR39933.1"/>
    <property type="molecule type" value="Genomic_DNA"/>
</dbReference>
<reference evidence="7" key="2">
    <citation type="journal article" date="2021" name="PeerJ">
        <title>Extensive microbial diversity within the chicken gut microbiome revealed by metagenomics and culture.</title>
        <authorList>
            <person name="Gilroy R."/>
            <person name="Ravi A."/>
            <person name="Getino M."/>
            <person name="Pursley I."/>
            <person name="Horton D.L."/>
            <person name="Alikhan N.F."/>
            <person name="Baker D."/>
            <person name="Gharbi K."/>
            <person name="Hall N."/>
            <person name="Watson M."/>
            <person name="Adriaenssens E.M."/>
            <person name="Foster-Nyarko E."/>
            <person name="Jarju S."/>
            <person name="Secka A."/>
            <person name="Antonio M."/>
            <person name="Oren A."/>
            <person name="Chaudhuri R.R."/>
            <person name="La Ragione R."/>
            <person name="Hildebrand F."/>
            <person name="Pallen M.J."/>
        </authorList>
    </citation>
    <scope>NUCLEOTIDE SEQUENCE</scope>
    <source>
        <strain evidence="7">ChiW25-3613</strain>
    </source>
</reference>
<feature type="transmembrane region" description="Helical" evidence="6">
    <location>
        <begin position="119"/>
        <end position="138"/>
    </location>
</feature>
<keyword evidence="2" id="KW-1003">Cell membrane</keyword>
<evidence type="ECO:0000256" key="3">
    <source>
        <dbReference type="ARBA" id="ARBA00022692"/>
    </source>
</evidence>
<sequence>MSTSIYKTTAQVTFFSTVEKSLSFFYRIALSRMIGAEGLGIYQIALSVFSVLLTAASSGVPITVSRLITKQNALGNTAGRNAVVTAGIVSTLIFTVPAVALIFGGQKIFGLLFSDERCLAVFLIILPGLIITSIYSVMRGAFWGDKQFMPYSLIELAEDALMVALGCILVAGAAGAADGARRAAMAVFISYIFSFVVSLFWYFKKGGRLVNPKSQLKPLLSSSLPVTAMRTSTSLLNTLVAVLMPFLLVKMCNLTDSEAVSLYGVAAGMAVPILFIPSSLIGSIAVVLAPELSENFYRNRTDMLKADVEKSLKAAILIALVLIPVLFALGESVGNILFSDELSGQIVKNSCFILLPMCLSMITNTILNSMNREKATLIYYFCGAAATLICIAALTPVIGIYSYITGLAASYVITAILNLRLLKKLCPGIKIFGYSLRAAIACAMSCAFGAALTGILENYLTPFPSLVICGAVLAAFIAATFLVFKTYSVEPARNALKNRLKRHRAKFNV</sequence>
<feature type="transmembrane region" description="Helical" evidence="6">
    <location>
        <begin position="83"/>
        <end position="104"/>
    </location>
</feature>
<name>A0A9D1DBM2_9FIRM</name>
<feature type="transmembrane region" description="Helical" evidence="6">
    <location>
        <begin position="260"/>
        <end position="290"/>
    </location>
</feature>
<feature type="transmembrane region" description="Helical" evidence="6">
    <location>
        <begin position="183"/>
        <end position="203"/>
    </location>
</feature>
<evidence type="ECO:0000256" key="2">
    <source>
        <dbReference type="ARBA" id="ARBA00022475"/>
    </source>
</evidence>
<evidence type="ECO:0000256" key="4">
    <source>
        <dbReference type="ARBA" id="ARBA00022989"/>
    </source>
</evidence>
<feature type="transmembrane region" description="Helical" evidence="6">
    <location>
        <begin position="311"/>
        <end position="330"/>
    </location>
</feature>
<evidence type="ECO:0000256" key="6">
    <source>
        <dbReference type="SAM" id="Phobius"/>
    </source>
</evidence>
<organism evidence="7 8">
    <name type="scientific">Candidatus Coproplasma stercoripullorum</name>
    <dbReference type="NCBI Taxonomy" id="2840751"/>
    <lineage>
        <taxon>Bacteria</taxon>
        <taxon>Bacillati</taxon>
        <taxon>Bacillota</taxon>
        <taxon>Clostridia</taxon>
        <taxon>Eubacteriales</taxon>
        <taxon>Candidatus Coproplasma</taxon>
    </lineage>
</organism>
<feature type="transmembrane region" description="Helical" evidence="6">
    <location>
        <begin position="377"/>
        <end position="394"/>
    </location>
</feature>
<keyword evidence="5 6" id="KW-0472">Membrane</keyword>
<keyword evidence="3 6" id="KW-0812">Transmembrane</keyword>
<evidence type="ECO:0000256" key="5">
    <source>
        <dbReference type="ARBA" id="ARBA00023136"/>
    </source>
</evidence>
<reference evidence="7" key="1">
    <citation type="submission" date="2020-10" db="EMBL/GenBank/DDBJ databases">
        <authorList>
            <person name="Gilroy R."/>
        </authorList>
    </citation>
    <scope>NUCLEOTIDE SEQUENCE</scope>
    <source>
        <strain evidence="7">ChiW25-3613</strain>
    </source>
</reference>
<comment type="subcellular location">
    <subcellularLocation>
        <location evidence="1">Cell membrane</location>
        <topology evidence="1">Multi-pass membrane protein</topology>
    </subcellularLocation>
</comment>
<evidence type="ECO:0000313" key="8">
    <source>
        <dbReference type="Proteomes" id="UP000824179"/>
    </source>
</evidence>
<dbReference type="PANTHER" id="PTHR30250:SF21">
    <property type="entry name" value="LIPID II FLIPPASE MURJ"/>
    <property type="match status" value="1"/>
</dbReference>